<accession>A0A381XP88</accession>
<dbReference type="CDD" id="cd00077">
    <property type="entry name" value="HDc"/>
    <property type="match status" value="1"/>
</dbReference>
<evidence type="ECO:0000313" key="2">
    <source>
        <dbReference type="EMBL" id="SVA66470.1"/>
    </source>
</evidence>
<dbReference type="AlphaFoldDB" id="A0A381XP88"/>
<name>A0A381XP88_9ZZZZ</name>
<dbReference type="InterPro" id="IPR050135">
    <property type="entry name" value="dGTPase-like"/>
</dbReference>
<dbReference type="InterPro" id="IPR003607">
    <property type="entry name" value="HD/PDEase_dom"/>
</dbReference>
<dbReference type="GO" id="GO:0006203">
    <property type="term" value="P:dGTP catabolic process"/>
    <property type="evidence" value="ECO:0007669"/>
    <property type="project" value="TreeGrafter"/>
</dbReference>
<dbReference type="InterPro" id="IPR045509">
    <property type="entry name" value="HD_assoc_2"/>
</dbReference>
<dbReference type="SMART" id="SM00471">
    <property type="entry name" value="HDc"/>
    <property type="match status" value="1"/>
</dbReference>
<dbReference type="GO" id="GO:0008832">
    <property type="term" value="F:dGTPase activity"/>
    <property type="evidence" value="ECO:0007669"/>
    <property type="project" value="TreeGrafter"/>
</dbReference>
<sequence>MSSSPEKIFRDPLWDTIRLDSTALRIVDTPEFQRLRYIRQLGFTHLVYPGATHTRFDHALGVYHLTKTALRHLRDRGGVPPEAWDGEELLPYAALLHDIGHYAFSHALEELEEGPVPAHHEDIAQRFFSSASLRDALSPLGLTAPDRLHELIRGDSEIPLRGLISGSLDLDKMEYLKRDALFCGVPYGEVDVPRLIEGLQLIRDPETGLYEIGVHEKAVAALESLLFAKYQMFRNVYWHHAVRAATALYKRIVEDAVRVELLAPDELVGPTDEELLYLIARRSREGDGEVAKRIATRWLPALQHRKLPKRALELTAADLAGRQIEGWALGDSPWKRAVEDDLALDLGLEPGEVVIDFPVKPGMFQLEILVARRGGAVQRLNMEGLEGLLDLPRVAQELYTSARVLRVFTLERREVSPENVLDRITRPLGSASA</sequence>
<feature type="domain" description="HD/PDEase" evidence="1">
    <location>
        <begin position="51"/>
        <end position="185"/>
    </location>
</feature>
<dbReference type="InterPro" id="IPR006674">
    <property type="entry name" value="HD_domain"/>
</dbReference>
<dbReference type="SUPFAM" id="SSF109604">
    <property type="entry name" value="HD-domain/PDEase-like"/>
    <property type="match status" value="1"/>
</dbReference>
<dbReference type="PANTHER" id="PTHR11373">
    <property type="entry name" value="DEOXYNUCLEOSIDE TRIPHOSPHATE TRIPHOSPHOHYDROLASE"/>
    <property type="match status" value="1"/>
</dbReference>
<reference evidence="2" key="1">
    <citation type="submission" date="2018-05" db="EMBL/GenBank/DDBJ databases">
        <authorList>
            <person name="Lanie J.A."/>
            <person name="Ng W.-L."/>
            <person name="Kazmierczak K.M."/>
            <person name="Andrzejewski T.M."/>
            <person name="Davidsen T.M."/>
            <person name="Wayne K.J."/>
            <person name="Tettelin H."/>
            <person name="Glass J.I."/>
            <person name="Rusch D."/>
            <person name="Podicherti R."/>
            <person name="Tsui H.-C.T."/>
            <person name="Winkler M.E."/>
        </authorList>
    </citation>
    <scope>NUCLEOTIDE SEQUENCE</scope>
</reference>
<proteinExistence type="predicted"/>
<gene>
    <name evidence="2" type="ORF">METZ01_LOCUS119324</name>
</gene>
<dbReference type="PANTHER" id="PTHR11373:SF4">
    <property type="entry name" value="DEOXYNUCLEOSIDE TRIPHOSPHATE TRIPHOSPHOHYDROLASE SAMHD1"/>
    <property type="match status" value="1"/>
</dbReference>
<evidence type="ECO:0000259" key="1">
    <source>
        <dbReference type="SMART" id="SM00471"/>
    </source>
</evidence>
<dbReference type="Pfam" id="PF19276">
    <property type="entry name" value="HD_assoc_2"/>
    <property type="match status" value="1"/>
</dbReference>
<organism evidence="2">
    <name type="scientific">marine metagenome</name>
    <dbReference type="NCBI Taxonomy" id="408172"/>
    <lineage>
        <taxon>unclassified sequences</taxon>
        <taxon>metagenomes</taxon>
        <taxon>ecological metagenomes</taxon>
    </lineage>
</organism>
<dbReference type="Pfam" id="PF01966">
    <property type="entry name" value="HD"/>
    <property type="match status" value="1"/>
</dbReference>
<dbReference type="Gene3D" id="1.10.3210.10">
    <property type="entry name" value="Hypothetical protein af1432"/>
    <property type="match status" value="1"/>
</dbReference>
<protein>
    <recommendedName>
        <fullName evidence="1">HD/PDEase domain-containing protein</fullName>
    </recommendedName>
</protein>
<dbReference type="EMBL" id="UINC01015860">
    <property type="protein sequence ID" value="SVA66470.1"/>
    <property type="molecule type" value="Genomic_DNA"/>
</dbReference>